<keyword evidence="7" id="KW-0653">Protein transport</keyword>
<evidence type="ECO:0000256" key="7">
    <source>
        <dbReference type="ARBA" id="ARBA00022927"/>
    </source>
</evidence>
<dbReference type="InterPro" id="IPR036869">
    <property type="entry name" value="J_dom_sf"/>
</dbReference>
<evidence type="ECO:0000256" key="5">
    <source>
        <dbReference type="ARBA" id="ARBA00022448"/>
    </source>
</evidence>
<keyword evidence="5" id="KW-0813">Transport</keyword>
<accession>A0ABR3Y0D7</accession>
<evidence type="ECO:0000256" key="6">
    <source>
        <dbReference type="ARBA" id="ARBA00022792"/>
    </source>
</evidence>
<comment type="subcellular location">
    <subcellularLocation>
        <location evidence="1">Mitochondrion inner membrane</location>
        <topology evidence="1">Peripheral membrane protein</topology>
    </subcellularLocation>
</comment>
<dbReference type="Pfam" id="PF03656">
    <property type="entry name" value="Pam16"/>
    <property type="match status" value="1"/>
</dbReference>
<organism evidence="13 14">
    <name type="scientific">Diaporthe australafricana</name>
    <dbReference type="NCBI Taxonomy" id="127596"/>
    <lineage>
        <taxon>Eukaryota</taxon>
        <taxon>Fungi</taxon>
        <taxon>Dikarya</taxon>
        <taxon>Ascomycota</taxon>
        <taxon>Pezizomycotina</taxon>
        <taxon>Sordariomycetes</taxon>
        <taxon>Sordariomycetidae</taxon>
        <taxon>Diaporthales</taxon>
        <taxon>Diaporthaceae</taxon>
        <taxon>Diaporthe</taxon>
    </lineage>
</organism>
<keyword evidence="8" id="KW-0811">Translocation</keyword>
<dbReference type="InterPro" id="IPR005341">
    <property type="entry name" value="Tim16"/>
</dbReference>
<evidence type="ECO:0000256" key="9">
    <source>
        <dbReference type="ARBA" id="ARBA00023128"/>
    </source>
</evidence>
<name>A0ABR3Y0D7_9PEZI</name>
<sequence>MAYRLITQVVFIGTRVVGRAFAEAYRQASASSSYQRAQQKAGGSASGRANITSGMTLEEAVKILNVKPPQGGKADMEEVMDRFKRLFDANDPQKGGSFYLQSKILRARERIEADIKPAQEKMAQEQEVKEGWKPNIYKDK</sequence>
<dbReference type="PANTHER" id="PTHR12388:SF0">
    <property type="entry name" value="MITOCHONDRIAL IMPORT INNER MEMBRANE TRANSLOCASE SUBUNIT TIM16"/>
    <property type="match status" value="1"/>
</dbReference>
<dbReference type="EMBL" id="JAWRVE010000006">
    <property type="protein sequence ID" value="KAL1881209.1"/>
    <property type="molecule type" value="Genomic_DNA"/>
</dbReference>
<evidence type="ECO:0000313" key="13">
    <source>
        <dbReference type="EMBL" id="KAL1881209.1"/>
    </source>
</evidence>
<evidence type="ECO:0000256" key="2">
    <source>
        <dbReference type="ARBA" id="ARBA00008817"/>
    </source>
</evidence>
<evidence type="ECO:0000256" key="10">
    <source>
        <dbReference type="ARBA" id="ARBA00023136"/>
    </source>
</evidence>
<proteinExistence type="inferred from homology"/>
<dbReference type="PANTHER" id="PTHR12388">
    <property type="entry name" value="MITOCHONDRIA ASSOCIATED GRANULOCYTE MACROPHAGE CSF SIGNALING MOLECULE"/>
    <property type="match status" value="1"/>
</dbReference>
<dbReference type="Gene3D" id="1.10.287.110">
    <property type="entry name" value="DnaJ domain"/>
    <property type="match status" value="1"/>
</dbReference>
<keyword evidence="10" id="KW-0472">Membrane</keyword>
<evidence type="ECO:0000313" key="14">
    <source>
        <dbReference type="Proteomes" id="UP001583177"/>
    </source>
</evidence>
<comment type="caution">
    <text evidence="13">The sequence shown here is derived from an EMBL/GenBank/DDBJ whole genome shotgun (WGS) entry which is preliminary data.</text>
</comment>
<keyword evidence="6" id="KW-0999">Mitochondrion inner membrane</keyword>
<evidence type="ECO:0000256" key="4">
    <source>
        <dbReference type="ARBA" id="ARBA00020721"/>
    </source>
</evidence>
<evidence type="ECO:0000256" key="11">
    <source>
        <dbReference type="ARBA" id="ARBA00030422"/>
    </source>
</evidence>
<protein>
    <recommendedName>
        <fullName evidence="4">Mitochondrial import inner membrane translocase subunit TIM16</fullName>
    </recommendedName>
    <alternativeName>
        <fullName evidence="3">Mitochondrial import inner membrane translocase subunit tim16</fullName>
    </alternativeName>
    <alternativeName>
        <fullName evidence="11 12">Presequence translocated-associated motor subunit PAM16</fullName>
    </alternativeName>
</protein>
<keyword evidence="14" id="KW-1185">Reference proteome</keyword>
<comment type="similarity">
    <text evidence="2">Belongs to the TIM16/PAM16 family.</text>
</comment>
<reference evidence="13 14" key="1">
    <citation type="journal article" date="2024" name="IMA Fungus">
        <title>IMA Genome - F19 : A genome assembly and annotation guide to empower mycologists, including annotated draft genome sequences of Ceratocystis pirilliformis, Diaporthe australafricana, Fusarium ophioides, Paecilomyces lecythidis, and Sporothrix stenoceras.</title>
        <authorList>
            <person name="Aylward J."/>
            <person name="Wilson A.M."/>
            <person name="Visagie C.M."/>
            <person name="Spraker J."/>
            <person name="Barnes I."/>
            <person name="Buitendag C."/>
            <person name="Ceriani C."/>
            <person name="Del Mar Angel L."/>
            <person name="du Plessis D."/>
            <person name="Fuchs T."/>
            <person name="Gasser K."/>
            <person name="Kramer D."/>
            <person name="Li W."/>
            <person name="Munsamy K."/>
            <person name="Piso A."/>
            <person name="Price J.L."/>
            <person name="Sonnekus B."/>
            <person name="Thomas C."/>
            <person name="van der Nest A."/>
            <person name="van Dijk A."/>
            <person name="van Heerden A."/>
            <person name="van Vuuren N."/>
            <person name="Yilmaz N."/>
            <person name="Duong T.A."/>
            <person name="van der Merwe N.A."/>
            <person name="Wingfield M.J."/>
            <person name="Wingfield B.D."/>
        </authorList>
    </citation>
    <scope>NUCLEOTIDE SEQUENCE [LARGE SCALE GENOMIC DNA]</scope>
    <source>
        <strain evidence="13 14">CMW 18300</strain>
    </source>
</reference>
<dbReference type="Proteomes" id="UP001583177">
    <property type="component" value="Unassembled WGS sequence"/>
</dbReference>
<evidence type="ECO:0000256" key="8">
    <source>
        <dbReference type="ARBA" id="ARBA00023010"/>
    </source>
</evidence>
<evidence type="ECO:0000256" key="12">
    <source>
        <dbReference type="ARBA" id="ARBA00031407"/>
    </source>
</evidence>
<evidence type="ECO:0000256" key="1">
    <source>
        <dbReference type="ARBA" id="ARBA00004637"/>
    </source>
</evidence>
<keyword evidence="9" id="KW-0496">Mitochondrion</keyword>
<gene>
    <name evidence="13" type="primary">PAM16</name>
    <name evidence="13" type="ORF">Daus18300_001060</name>
</gene>
<evidence type="ECO:0000256" key="3">
    <source>
        <dbReference type="ARBA" id="ARBA00013571"/>
    </source>
</evidence>